<gene>
    <name evidence="2" type="ORF">M0R89_19430</name>
</gene>
<dbReference type="EMBL" id="CP096660">
    <property type="protein sequence ID" value="UPV76336.1"/>
    <property type="molecule type" value="Genomic_DNA"/>
</dbReference>
<reference evidence="2 3" key="1">
    <citation type="submission" date="2022-04" db="EMBL/GenBank/DDBJ databases">
        <title>Diverse halophilic archaea isolated from saline environments.</title>
        <authorList>
            <person name="Cui H.-L."/>
        </authorList>
    </citation>
    <scope>NUCLEOTIDE SEQUENCE [LARGE SCALE GENOMIC DNA]</scope>
    <source>
        <strain evidence="2 3">XZYJT49</strain>
        <plasmid evidence="2 3">unnamed1</plasmid>
    </source>
</reference>
<proteinExistence type="predicted"/>
<evidence type="ECO:0000256" key="1">
    <source>
        <dbReference type="SAM" id="Phobius"/>
    </source>
</evidence>
<geneLocation type="plasmid" evidence="2 3">
    <name>unnamed1</name>
</geneLocation>
<evidence type="ECO:0000313" key="2">
    <source>
        <dbReference type="EMBL" id="UPV76336.1"/>
    </source>
</evidence>
<dbReference type="KEGG" id="halx:M0R89_19430"/>
<evidence type="ECO:0000313" key="3">
    <source>
        <dbReference type="Proteomes" id="UP000830729"/>
    </source>
</evidence>
<accession>A0A8U0I074</accession>
<feature type="transmembrane region" description="Helical" evidence="1">
    <location>
        <begin position="62"/>
        <end position="79"/>
    </location>
</feature>
<name>A0A8U0I074_9EURY</name>
<dbReference type="AlphaFoldDB" id="A0A8U0I074"/>
<keyword evidence="1" id="KW-0812">Transmembrane</keyword>
<organism evidence="2 3">
    <name type="scientific">Halorussus limi</name>
    <dbReference type="NCBI Taxonomy" id="2938695"/>
    <lineage>
        <taxon>Archaea</taxon>
        <taxon>Methanobacteriati</taxon>
        <taxon>Methanobacteriota</taxon>
        <taxon>Stenosarchaea group</taxon>
        <taxon>Halobacteria</taxon>
        <taxon>Halobacteriales</taxon>
        <taxon>Haladaptataceae</taxon>
        <taxon>Halorussus</taxon>
    </lineage>
</organism>
<keyword evidence="1" id="KW-0472">Membrane</keyword>
<keyword evidence="3" id="KW-1185">Reference proteome</keyword>
<keyword evidence="2" id="KW-0614">Plasmid</keyword>
<dbReference type="RefSeq" id="WP_248652369.1">
    <property type="nucleotide sequence ID" value="NZ_CP096660.1"/>
</dbReference>
<feature type="transmembrane region" description="Helical" evidence="1">
    <location>
        <begin position="85"/>
        <end position="103"/>
    </location>
</feature>
<dbReference type="Proteomes" id="UP000830729">
    <property type="component" value="Plasmid unnamed1"/>
</dbReference>
<keyword evidence="1" id="KW-1133">Transmembrane helix</keyword>
<sequence length="149" mass="15848">MTAISEALPDGETVRERLALRTGGSVVLSDDFLLVVTGEGSGDPDLTRVALDDVAEVTVEEFDYFLAVLSVLLVGYGLYSVPRSAALGLAFAAFGAASLYWTYRKRGKARIKVEGRAKPISLFPADTDAFTSALRPLLEVETGDGGESE</sequence>
<dbReference type="GeneID" id="72187419"/>
<protein>
    <submittedName>
        <fullName evidence="2">Uncharacterized protein</fullName>
    </submittedName>
</protein>